<dbReference type="WBParaSite" id="Gr19_v10_g17168.t1">
    <property type="protein sequence ID" value="Gr19_v10_g17168.t1"/>
    <property type="gene ID" value="Gr19_v10_g17168"/>
</dbReference>
<name>A0A914HGK0_GLORO</name>
<evidence type="ECO:0000256" key="1">
    <source>
        <dbReference type="SAM" id="Coils"/>
    </source>
</evidence>
<dbReference type="AlphaFoldDB" id="A0A914HGK0"/>
<feature type="region of interest" description="Disordered" evidence="2">
    <location>
        <begin position="114"/>
        <end position="136"/>
    </location>
</feature>
<accession>A0A914HGK0</accession>
<protein>
    <submittedName>
        <fullName evidence="4">Uncharacterized protein</fullName>
    </submittedName>
</protein>
<feature type="compositionally biased region" description="Basic and acidic residues" evidence="2">
    <location>
        <begin position="119"/>
        <end position="136"/>
    </location>
</feature>
<reference evidence="4" key="1">
    <citation type="submission" date="2022-11" db="UniProtKB">
        <authorList>
            <consortium name="WormBaseParasite"/>
        </authorList>
    </citation>
    <scope>IDENTIFICATION</scope>
</reference>
<feature type="region of interest" description="Disordered" evidence="2">
    <location>
        <begin position="1"/>
        <end position="20"/>
    </location>
</feature>
<sequence length="151" mass="18107">MDTSKENTPPRSQRPQCLHLQPKKATVAEMFELTAQLRQSEETRDEQIKEEHRLRNEVLELVPRVMTKYLDSRFERLKNAKLEFLRTSDSDRNSEAEELEKTKESVRRLKLKAAEEEEQQKKELEESKQHEMELERRVSRKLEILKALEEM</sequence>
<proteinExistence type="predicted"/>
<organism evidence="3 4">
    <name type="scientific">Globodera rostochiensis</name>
    <name type="common">Golden nematode worm</name>
    <name type="synonym">Heterodera rostochiensis</name>
    <dbReference type="NCBI Taxonomy" id="31243"/>
    <lineage>
        <taxon>Eukaryota</taxon>
        <taxon>Metazoa</taxon>
        <taxon>Ecdysozoa</taxon>
        <taxon>Nematoda</taxon>
        <taxon>Chromadorea</taxon>
        <taxon>Rhabditida</taxon>
        <taxon>Tylenchina</taxon>
        <taxon>Tylenchomorpha</taxon>
        <taxon>Tylenchoidea</taxon>
        <taxon>Heteroderidae</taxon>
        <taxon>Heteroderinae</taxon>
        <taxon>Globodera</taxon>
    </lineage>
</organism>
<dbReference type="Proteomes" id="UP000887572">
    <property type="component" value="Unplaced"/>
</dbReference>
<evidence type="ECO:0000313" key="3">
    <source>
        <dbReference type="Proteomes" id="UP000887572"/>
    </source>
</evidence>
<keyword evidence="3" id="KW-1185">Reference proteome</keyword>
<feature type="coiled-coil region" evidence="1">
    <location>
        <begin position="30"/>
        <end position="57"/>
    </location>
</feature>
<evidence type="ECO:0000313" key="4">
    <source>
        <dbReference type="WBParaSite" id="Gr19_v10_g17168.t1"/>
    </source>
</evidence>
<evidence type="ECO:0000256" key="2">
    <source>
        <dbReference type="SAM" id="MobiDB-lite"/>
    </source>
</evidence>
<feature type="compositionally biased region" description="Polar residues" evidence="2">
    <location>
        <begin position="1"/>
        <end position="15"/>
    </location>
</feature>
<keyword evidence="1" id="KW-0175">Coiled coil</keyword>